<dbReference type="InterPro" id="IPR020843">
    <property type="entry name" value="ER"/>
</dbReference>
<sequence length="327" mass="34359">MKYIAHGSGGDADCMTLADGPAPTPGPGQILIEVVCAGVNRPDVLQRSGRYPPPADASPVLGLEVAGRVAALGAGVTEWKVGAGVTALAPGGGYAEYCVAAASHALPIPAGMDFAMAAALPETWFTVWANLVDLGRLAPGERLLVHGGSSGIGLVAIQLAKHLGVECFVTVGNEEKAAFCLGAGAAHAINYRTADFAEEVKRITEGTGVDVILDMVGAPYLQRNLASLRRDGRLVYVAFLEGSKGEADLMPVMLKRLTITGSTMRPRTQAEKTEIRDALAMNIWPALARGELLPHLFARFPLARAAEAHRLMESSRHIGKIVLDVQP</sequence>
<dbReference type="RefSeq" id="WP_041098151.1">
    <property type="nucleotide sequence ID" value="NZ_AP012547.1"/>
</dbReference>
<dbReference type="Gene3D" id="3.90.180.10">
    <property type="entry name" value="Medium-chain alcohol dehydrogenases, catalytic domain"/>
    <property type="match status" value="1"/>
</dbReference>
<evidence type="ECO:0000256" key="1">
    <source>
        <dbReference type="ARBA" id="ARBA00022857"/>
    </source>
</evidence>
<dbReference type="CDD" id="cd05276">
    <property type="entry name" value="p53_inducible_oxidoreductase"/>
    <property type="match status" value="1"/>
</dbReference>
<dbReference type="InterPro" id="IPR014189">
    <property type="entry name" value="Quinone_OxRdtase_PIG3"/>
</dbReference>
<feature type="domain" description="Enoyl reductase (ER)" evidence="3">
    <location>
        <begin position="10"/>
        <end position="323"/>
    </location>
</feature>
<evidence type="ECO:0000256" key="2">
    <source>
        <dbReference type="ARBA" id="ARBA00023002"/>
    </source>
</evidence>
<evidence type="ECO:0000259" key="3">
    <source>
        <dbReference type="SMART" id="SM00829"/>
    </source>
</evidence>
<dbReference type="Proteomes" id="UP000031637">
    <property type="component" value="Chromosome"/>
</dbReference>
<keyword evidence="1" id="KW-0521">NADP</keyword>
<dbReference type="InterPro" id="IPR011032">
    <property type="entry name" value="GroES-like_sf"/>
</dbReference>
<dbReference type="EMBL" id="AP012547">
    <property type="protein sequence ID" value="BAO29195.1"/>
    <property type="molecule type" value="Genomic_DNA"/>
</dbReference>
<dbReference type="InterPro" id="IPR036291">
    <property type="entry name" value="NAD(P)-bd_dom_sf"/>
</dbReference>
<dbReference type="AlphaFoldDB" id="W0SEJ3"/>
<dbReference type="Pfam" id="PF00107">
    <property type="entry name" value="ADH_zinc_N"/>
    <property type="match status" value="1"/>
</dbReference>
<keyword evidence="2" id="KW-0560">Oxidoreductase</keyword>
<proteinExistence type="predicted"/>
<dbReference type="Gene3D" id="3.40.50.720">
    <property type="entry name" value="NAD(P)-binding Rossmann-like Domain"/>
    <property type="match status" value="1"/>
</dbReference>
<dbReference type="Pfam" id="PF08240">
    <property type="entry name" value="ADH_N"/>
    <property type="match status" value="1"/>
</dbReference>
<dbReference type="KEGG" id="shd:SUTH_01396"/>
<keyword evidence="5" id="KW-1185">Reference proteome</keyword>
<organism evidence="4 5">
    <name type="scientific">Sulfuritalea hydrogenivorans sk43H</name>
    <dbReference type="NCBI Taxonomy" id="1223802"/>
    <lineage>
        <taxon>Bacteria</taxon>
        <taxon>Pseudomonadati</taxon>
        <taxon>Pseudomonadota</taxon>
        <taxon>Betaproteobacteria</taxon>
        <taxon>Nitrosomonadales</taxon>
        <taxon>Sterolibacteriaceae</taxon>
        <taxon>Sulfuritalea</taxon>
    </lineage>
</organism>
<accession>W0SEJ3</accession>
<dbReference type="SUPFAM" id="SSF50129">
    <property type="entry name" value="GroES-like"/>
    <property type="match status" value="1"/>
</dbReference>
<dbReference type="GO" id="GO:0016651">
    <property type="term" value="F:oxidoreductase activity, acting on NAD(P)H"/>
    <property type="evidence" value="ECO:0007669"/>
    <property type="project" value="TreeGrafter"/>
</dbReference>
<gene>
    <name evidence="4" type="ORF">SUTH_01396</name>
</gene>
<dbReference type="STRING" id="1223802.SUTH_01396"/>
<evidence type="ECO:0000313" key="5">
    <source>
        <dbReference type="Proteomes" id="UP000031637"/>
    </source>
</evidence>
<dbReference type="SMART" id="SM00829">
    <property type="entry name" value="PKS_ER"/>
    <property type="match status" value="1"/>
</dbReference>
<protein>
    <submittedName>
        <fullName evidence="4">NAD(P)H quinone oxidoreductase</fullName>
    </submittedName>
</protein>
<dbReference type="GO" id="GO:0070402">
    <property type="term" value="F:NADPH binding"/>
    <property type="evidence" value="ECO:0007669"/>
    <property type="project" value="TreeGrafter"/>
</dbReference>
<dbReference type="NCBIfam" id="TIGR02824">
    <property type="entry name" value="quinone_pig3"/>
    <property type="match status" value="1"/>
</dbReference>
<evidence type="ECO:0000313" key="4">
    <source>
        <dbReference type="EMBL" id="BAO29195.1"/>
    </source>
</evidence>
<dbReference type="PANTHER" id="PTHR48106">
    <property type="entry name" value="QUINONE OXIDOREDUCTASE PIG3-RELATED"/>
    <property type="match status" value="1"/>
</dbReference>
<dbReference type="InterPro" id="IPR013154">
    <property type="entry name" value="ADH-like_N"/>
</dbReference>
<dbReference type="InterPro" id="IPR013149">
    <property type="entry name" value="ADH-like_C"/>
</dbReference>
<dbReference type="PANTHER" id="PTHR48106:SF8">
    <property type="entry name" value="OS02G0805600 PROTEIN"/>
    <property type="match status" value="1"/>
</dbReference>
<name>W0SEJ3_9PROT</name>
<reference evidence="4 5" key="1">
    <citation type="journal article" date="2014" name="Syst. Appl. Microbiol.">
        <title>Complete genomes of freshwater sulfur oxidizers Sulfuricella denitrificans skB26 and Sulfuritalea hydrogenivorans sk43H: genetic insights into the sulfur oxidation pathway of betaproteobacteria.</title>
        <authorList>
            <person name="Watanabe T."/>
            <person name="Kojima H."/>
            <person name="Fukui M."/>
        </authorList>
    </citation>
    <scope>NUCLEOTIDE SEQUENCE [LARGE SCALE GENOMIC DNA]</scope>
    <source>
        <strain evidence="4">DSM22779</strain>
    </source>
</reference>
<dbReference type="HOGENOM" id="CLU_026673_3_4_4"/>
<dbReference type="SUPFAM" id="SSF51735">
    <property type="entry name" value="NAD(P)-binding Rossmann-fold domains"/>
    <property type="match status" value="1"/>
</dbReference>
<dbReference type="OrthoDB" id="9780520at2"/>